<feature type="domain" description="Aerobactin siderophore biosynthesis IucA/IucC N-terminal" evidence="4">
    <location>
        <begin position="174"/>
        <end position="422"/>
    </location>
</feature>
<reference evidence="6" key="2">
    <citation type="submission" date="2020-09" db="EMBL/GenBank/DDBJ databases">
        <authorList>
            <person name="Sun Q."/>
            <person name="Ohkuma M."/>
        </authorList>
    </citation>
    <scope>NUCLEOTIDE SEQUENCE</scope>
    <source>
        <strain evidence="6">JCM 4335</strain>
    </source>
</reference>
<dbReference type="PANTHER" id="PTHR34384:SF6">
    <property type="entry name" value="STAPHYLOFERRIN B SYNTHASE"/>
    <property type="match status" value="1"/>
</dbReference>
<dbReference type="Pfam" id="PF04183">
    <property type="entry name" value="IucA_IucC"/>
    <property type="match status" value="1"/>
</dbReference>
<comment type="caution">
    <text evidence="6">The sequence shown here is derived from an EMBL/GenBank/DDBJ whole genome shotgun (WGS) entry which is preliminary data.</text>
</comment>
<reference evidence="6" key="1">
    <citation type="journal article" date="2014" name="Int. J. Syst. Evol. Microbiol.">
        <title>Complete genome sequence of Corynebacterium casei LMG S-19264T (=DSM 44701T), isolated from a smear-ripened cheese.</title>
        <authorList>
            <consortium name="US DOE Joint Genome Institute (JGI-PGF)"/>
            <person name="Walter F."/>
            <person name="Albersmeier A."/>
            <person name="Kalinowski J."/>
            <person name="Ruckert C."/>
        </authorList>
    </citation>
    <scope>NUCLEOTIDE SEQUENCE</scope>
    <source>
        <strain evidence="6">JCM 4335</strain>
    </source>
</reference>
<dbReference type="AlphaFoldDB" id="A0A918EIZ1"/>
<dbReference type="GO" id="GO:0019290">
    <property type="term" value="P:siderophore biosynthetic process"/>
    <property type="evidence" value="ECO:0007669"/>
    <property type="project" value="InterPro"/>
</dbReference>
<accession>A0A918EIZ1</accession>
<dbReference type="PANTHER" id="PTHR34384">
    <property type="entry name" value="L-2,3-DIAMINOPROPANOATE--CITRATE LIGASE"/>
    <property type="match status" value="1"/>
</dbReference>
<evidence type="ECO:0000256" key="1">
    <source>
        <dbReference type="ARBA" id="ARBA00004924"/>
    </source>
</evidence>
<feature type="compositionally biased region" description="Basic residues" evidence="3">
    <location>
        <begin position="10"/>
        <end position="19"/>
    </location>
</feature>
<dbReference type="InterPro" id="IPR022770">
    <property type="entry name" value="IucA/IucC-like_C"/>
</dbReference>
<name>A0A918EIZ1_9ACTN</name>
<keyword evidence="7" id="KW-1185">Reference proteome</keyword>
<evidence type="ECO:0000256" key="2">
    <source>
        <dbReference type="ARBA" id="ARBA00007832"/>
    </source>
</evidence>
<evidence type="ECO:0000259" key="5">
    <source>
        <dbReference type="Pfam" id="PF06276"/>
    </source>
</evidence>
<feature type="region of interest" description="Disordered" evidence="3">
    <location>
        <begin position="1"/>
        <end position="40"/>
    </location>
</feature>
<dbReference type="Gene3D" id="1.10.510.40">
    <property type="match status" value="1"/>
</dbReference>
<evidence type="ECO:0000259" key="4">
    <source>
        <dbReference type="Pfam" id="PF04183"/>
    </source>
</evidence>
<evidence type="ECO:0000313" key="6">
    <source>
        <dbReference type="EMBL" id="GGQ01192.1"/>
    </source>
</evidence>
<dbReference type="InterPro" id="IPR007310">
    <property type="entry name" value="Aerobactin_biosyn_IucA/IucC_N"/>
</dbReference>
<dbReference type="Pfam" id="PF06276">
    <property type="entry name" value="FhuF"/>
    <property type="match status" value="1"/>
</dbReference>
<protein>
    <submittedName>
        <fullName evidence="6">Iron transporter</fullName>
    </submittedName>
</protein>
<comment type="pathway">
    <text evidence="1">Siderophore biosynthesis.</text>
</comment>
<sequence>MKRREAEQRKGRKHSRRPHEKGIARMTDGHPVPELADVSPESWREANRRLLAKTLSEFAFEELVKPLELETEGRYRVDLDSGVSYVFSATRGALGSWRADKDSVTRGAAGLLGNEIETPAWDAQQFLVDCAGTIGTDAPTLGMYLTELSATLAVDAARIEHGGRTAAELRGLDHAELECAMTGHPTLVANKGRIGFSASDVRAYAPEAQRTVALQWIAVHRGLAEFRGTPGLSEAAVVAHELGEDTVAAFRTRVEAVGGDPDAYVWMPVHPWQWDHAVQVLFAGEIAQRRIVPLGRSADVYLPQQSVRTMTNVSRRDRYDVKLPLKIVNTLIWRGIPPHCTQGAPLTTQWLTGLLGRDPLLRDELRTVFLGEVASVTVRHPYLDRVPEMPYQHLETLGCIWRESVSSRRDEGERVRTFASLLYVDEHGTSFAAELARASGLPAEEWLSRLFETVMHPVLHVMYTYGITFNPHGQNTLIGYDGDDVPRRLFLKDFVDDVSVSHTPVPERGPEPDGYDHVLPRKNPLVIRQHVVDQLLLGHFRYLAPLAAEQLGVPEERFWRLVRQAVVSYQERFPDREDRYAEYDMLADEFPRYPFNTDRLVVTRYVDRALRHALRPNGTVPNPLS</sequence>
<dbReference type="Gene3D" id="6.10.250.3370">
    <property type="match status" value="1"/>
</dbReference>
<dbReference type="InterPro" id="IPR037455">
    <property type="entry name" value="LucA/IucC-like"/>
</dbReference>
<dbReference type="Gene3D" id="3.30.310.280">
    <property type="match status" value="1"/>
</dbReference>
<dbReference type="EMBL" id="BMSV01000003">
    <property type="protein sequence ID" value="GGQ01192.1"/>
    <property type="molecule type" value="Genomic_DNA"/>
</dbReference>
<evidence type="ECO:0000313" key="7">
    <source>
        <dbReference type="Proteomes" id="UP000654123"/>
    </source>
</evidence>
<proteinExistence type="inferred from homology"/>
<gene>
    <name evidence="6" type="ORF">GCM10010249_19420</name>
</gene>
<evidence type="ECO:0000256" key="3">
    <source>
        <dbReference type="SAM" id="MobiDB-lite"/>
    </source>
</evidence>
<organism evidence="6 7">
    <name type="scientific">Streptomyces roseolilacinus</name>
    <dbReference type="NCBI Taxonomy" id="66904"/>
    <lineage>
        <taxon>Bacteria</taxon>
        <taxon>Bacillati</taxon>
        <taxon>Actinomycetota</taxon>
        <taxon>Actinomycetes</taxon>
        <taxon>Kitasatosporales</taxon>
        <taxon>Streptomycetaceae</taxon>
        <taxon>Streptomyces</taxon>
    </lineage>
</organism>
<dbReference type="Proteomes" id="UP000654123">
    <property type="component" value="Unassembled WGS sequence"/>
</dbReference>
<feature type="domain" description="Aerobactin siderophore biosynthesis IucA/IucC-like C-terminal" evidence="5">
    <location>
        <begin position="444"/>
        <end position="597"/>
    </location>
</feature>
<comment type="similarity">
    <text evidence="2">Belongs to the IucA/IucC family.</text>
</comment>
<dbReference type="GO" id="GO:0016881">
    <property type="term" value="F:acid-amino acid ligase activity"/>
    <property type="evidence" value="ECO:0007669"/>
    <property type="project" value="UniProtKB-ARBA"/>
</dbReference>